<sequence>MKKLIVIVSIIIVGLTASWYFDIWNEPVKTIDELIGRNFDYAHKKYFQTDPNRQYKVNVNDNLNEFDSGILNKKEILTDSIVHVFTWHYTSHKKTIWVGRTEKMESQVIDAIRYSNNVQF</sequence>
<dbReference type="RefSeq" id="WP_338398702.1">
    <property type="nucleotide sequence ID" value="NZ_AP025294.1"/>
</dbReference>
<dbReference type="EMBL" id="AP025294">
    <property type="protein sequence ID" value="BDD01404.1"/>
    <property type="molecule type" value="Genomic_DNA"/>
</dbReference>
<keyword evidence="2" id="KW-1185">Reference proteome</keyword>
<evidence type="ECO:0000313" key="1">
    <source>
        <dbReference type="EMBL" id="BDD01404.1"/>
    </source>
</evidence>
<keyword evidence="1" id="KW-0614">Plasmid</keyword>
<organism evidence="1 2">
    <name type="scientific">Persicobacter psychrovividus</name>
    <dbReference type="NCBI Taxonomy" id="387638"/>
    <lineage>
        <taxon>Bacteria</taxon>
        <taxon>Pseudomonadati</taxon>
        <taxon>Bacteroidota</taxon>
        <taxon>Cytophagia</taxon>
        <taxon>Cytophagales</taxon>
        <taxon>Persicobacteraceae</taxon>
        <taxon>Persicobacter</taxon>
    </lineage>
</organism>
<evidence type="ECO:0000313" key="2">
    <source>
        <dbReference type="Proteomes" id="UP001354989"/>
    </source>
</evidence>
<geneLocation type="plasmid" evidence="1 2">
    <name>pPP2</name>
</geneLocation>
<gene>
    <name evidence="1" type="ORF">PEPS_36840</name>
</gene>
<name>A0ABM7VKA8_9BACT</name>
<protein>
    <recommendedName>
        <fullName evidence="3">DUF3139 domain-containing protein</fullName>
    </recommendedName>
</protein>
<proteinExistence type="predicted"/>
<dbReference type="Proteomes" id="UP001354989">
    <property type="component" value="Plasmid pPP2"/>
</dbReference>
<evidence type="ECO:0008006" key="3">
    <source>
        <dbReference type="Google" id="ProtNLM"/>
    </source>
</evidence>
<reference evidence="1 2" key="1">
    <citation type="submission" date="2021-12" db="EMBL/GenBank/DDBJ databases">
        <title>Genome sequencing of bacteria with rrn-lacking chromosome and rrn-plasmid.</title>
        <authorList>
            <person name="Anda M."/>
            <person name="Iwasaki W."/>
        </authorList>
    </citation>
    <scope>NUCLEOTIDE SEQUENCE [LARGE SCALE GENOMIC DNA]</scope>
    <source>
        <strain evidence="1 2">NBRC 101262</strain>
        <plasmid evidence="1 2">pPP2</plasmid>
    </source>
</reference>
<accession>A0ABM7VKA8</accession>